<dbReference type="Proteomes" id="UP001476282">
    <property type="component" value="Unassembled WGS sequence"/>
</dbReference>
<accession>A0ABP9UKC1</accession>
<dbReference type="EMBL" id="BAABRI010000006">
    <property type="protein sequence ID" value="GAA5482055.1"/>
    <property type="molecule type" value="Genomic_DNA"/>
</dbReference>
<dbReference type="RefSeq" id="WP_353566201.1">
    <property type="nucleotide sequence ID" value="NZ_BAABRI010000006.1"/>
</dbReference>
<gene>
    <name evidence="2" type="ORF">Hsar01_01270</name>
</gene>
<sequence length="70" mass="7437">MNDDKPKSAPAVKAPASPPPSDPEVACTVLIAKTRIREVLKARDAKIRLPLSQANALASLNPPRVRIDGV</sequence>
<feature type="region of interest" description="Disordered" evidence="1">
    <location>
        <begin position="1"/>
        <end position="23"/>
    </location>
</feature>
<comment type="caution">
    <text evidence="2">The sequence shown here is derived from an EMBL/GenBank/DDBJ whole genome shotgun (WGS) entry which is preliminary data.</text>
</comment>
<evidence type="ECO:0000313" key="3">
    <source>
        <dbReference type="Proteomes" id="UP001476282"/>
    </source>
</evidence>
<keyword evidence="3" id="KW-1185">Reference proteome</keyword>
<evidence type="ECO:0000256" key="1">
    <source>
        <dbReference type="SAM" id="MobiDB-lite"/>
    </source>
</evidence>
<reference evidence="2 3" key="1">
    <citation type="submission" date="2024-02" db="EMBL/GenBank/DDBJ databases">
        <title>Haloferula sargassicola NBRC 104335.</title>
        <authorList>
            <person name="Ichikawa N."/>
            <person name="Katano-Makiyama Y."/>
            <person name="Hidaka K."/>
        </authorList>
    </citation>
    <scope>NUCLEOTIDE SEQUENCE [LARGE SCALE GENOMIC DNA]</scope>
    <source>
        <strain evidence="2 3">NBRC 104335</strain>
    </source>
</reference>
<protein>
    <submittedName>
        <fullName evidence="2">Uncharacterized protein</fullName>
    </submittedName>
</protein>
<evidence type="ECO:0000313" key="2">
    <source>
        <dbReference type="EMBL" id="GAA5482055.1"/>
    </source>
</evidence>
<organism evidence="2 3">
    <name type="scientific">Haloferula sargassicola</name>
    <dbReference type="NCBI Taxonomy" id="490096"/>
    <lineage>
        <taxon>Bacteria</taxon>
        <taxon>Pseudomonadati</taxon>
        <taxon>Verrucomicrobiota</taxon>
        <taxon>Verrucomicrobiia</taxon>
        <taxon>Verrucomicrobiales</taxon>
        <taxon>Verrucomicrobiaceae</taxon>
        <taxon>Haloferula</taxon>
    </lineage>
</organism>
<proteinExistence type="predicted"/>
<name>A0ABP9UKC1_9BACT</name>